<dbReference type="GO" id="GO:0005634">
    <property type="term" value="C:nucleus"/>
    <property type="evidence" value="ECO:0007669"/>
    <property type="project" value="InterPro"/>
</dbReference>
<gene>
    <name evidence="3" type="ORF">CEUSTIGMA_g1591.t1</name>
</gene>
<dbReference type="EMBL" id="BEGY01000006">
    <property type="protein sequence ID" value="GAX74142.1"/>
    <property type="molecule type" value="Genomic_DNA"/>
</dbReference>
<comment type="caution">
    <text evidence="3">The sequence shown here is derived from an EMBL/GenBank/DDBJ whole genome shotgun (WGS) entry which is preliminary data.</text>
</comment>
<feature type="domain" description="DNA-dependent protein kinase catalytic subunit CC3" evidence="2">
    <location>
        <begin position="686"/>
        <end position="1118"/>
    </location>
</feature>
<dbReference type="STRING" id="1157962.A0A250WU29"/>
<dbReference type="SUPFAM" id="SSF48371">
    <property type="entry name" value="ARM repeat"/>
    <property type="match status" value="1"/>
</dbReference>
<keyword evidence="4" id="KW-1185">Reference proteome</keyword>
<proteinExistence type="predicted"/>
<feature type="region of interest" description="Disordered" evidence="1">
    <location>
        <begin position="604"/>
        <end position="623"/>
    </location>
</feature>
<dbReference type="InterPro" id="IPR012582">
    <property type="entry name" value="DNAPKcs_CC3"/>
</dbReference>
<evidence type="ECO:0000256" key="1">
    <source>
        <dbReference type="SAM" id="MobiDB-lite"/>
    </source>
</evidence>
<organism evidence="3 4">
    <name type="scientific">Chlamydomonas eustigma</name>
    <dbReference type="NCBI Taxonomy" id="1157962"/>
    <lineage>
        <taxon>Eukaryota</taxon>
        <taxon>Viridiplantae</taxon>
        <taxon>Chlorophyta</taxon>
        <taxon>core chlorophytes</taxon>
        <taxon>Chlorophyceae</taxon>
        <taxon>CS clade</taxon>
        <taxon>Chlamydomonadales</taxon>
        <taxon>Chlamydomonadaceae</taxon>
        <taxon>Chlamydomonas</taxon>
    </lineage>
</organism>
<protein>
    <recommendedName>
        <fullName evidence="2">DNA-dependent protein kinase catalytic subunit CC3 domain-containing protein</fullName>
    </recommendedName>
</protein>
<name>A0A250WU29_9CHLO</name>
<dbReference type="Proteomes" id="UP000232323">
    <property type="component" value="Unassembled WGS sequence"/>
</dbReference>
<dbReference type="InterPro" id="IPR016024">
    <property type="entry name" value="ARM-type_fold"/>
</dbReference>
<dbReference type="OrthoDB" id="568482at2759"/>
<evidence type="ECO:0000259" key="2">
    <source>
        <dbReference type="SMART" id="SM01344"/>
    </source>
</evidence>
<dbReference type="SMART" id="SM01344">
    <property type="entry name" value="NUC194"/>
    <property type="match status" value="1"/>
</dbReference>
<dbReference type="GO" id="GO:0006303">
    <property type="term" value="P:double-strand break repair via nonhomologous end joining"/>
    <property type="evidence" value="ECO:0007669"/>
    <property type="project" value="InterPro"/>
</dbReference>
<accession>A0A250WU29</accession>
<sequence length="1964" mass="211966">MLLSVWKDPDLINFLVLSILFPSCLGVQRSSGAARRQLAKSVLKLVTSTLWVRVQSNSSTYQDALDARNNLWVRVQSNSSTYQDALDARNNLPGLVARQIQEVVEMWVEEAPEGLLDSDDIKEQLDLLGLTGVQLSSGSFLLVQTIMQNPDFIQGLSQVLPCALPWPILLSSTRAALLQQLIGLACQLHSNASPLLQATSSAALRLAIQAGLKPSSLMDTLFTSPHGQQMFLLFNATTCVPELLSAISGTDESAGQVSELMLRGAVNSLHAYSNSTEGISAVPPGATGASPVVLPDVNLDSFMAAMLSHMHLLQPLLSGSARQSSIALTDLPDQRALFLQLLHMVLSLSPTLFFSKAAPAHQTEPVVVCSPEHHDVETGTKVGVEFVVEAYIMCLTMPGRDGLKIRTQACRLLPQMLSGLCVARSHVVIGQVPALNTDSTIQDAAVCKVITNCQHLLQNLLKAVQWLADEYWSGDSRLIPKHGSAAAALKVQLGAVVNAMAELCRLKGDWVGWDPTPSVTSAQSEEEKSSLSALALRALLDSLLPVIQQMGSASEGSGHLLQHDLSAALSSVAAAAWAPALIAERNQQAVAAVRAHSQAMVASLSMSGSHGQQGEGEVEGLTASAPTAQSLDSSISSSLVALDAAEAAAAKEACSCPPASSLPPLATCLLTGCWSVVLDPAYSCSWELRQGLLDYMLMELMRQAPRMCRIRLFKDLLPESLAQLERDMPVEQGHLKISLFKRQACHCVLEAMYATVSAADLQEWIFNPLGPSFKNARIMKVTLEDARGIGQLANSALLKNSVEGSLSNELLLRKVRCSAFNACAALVAATQTKSKFFAMPLELADASPGGIWTHLLDVQKPVPIFTELTHTSTRKLSLGVQSLEKEAIGASQSQSTSSYTSLLSQGRSDSGIRSHKGSLASKLSASQLIDPQEASYLPISLNSEHERKTPQTTAAASTSAAQGNSQLELPPHLWAALEQQWEEEDVRSNGGHAGLGRGTVAAARVLVSVDDDLDRHPCMVPLVLMLERANGLECHPADQGAPLPEWAVSLLRALSADDQSSPRYVKVFLSKAILHVEARMAVNQQRQAALKIKKAAFKRQAALSAAMSAAAGNSSIQAPLSGLVETTGGSHPSNQLLDSLLPTEDPEPGVLGAEEWVRPNTNQEIARNASDDSGTVFSKFSYLFFPLMMKVLVNPEGSSSQSVQDTRKDTKYCFHYLLREFCVVCLTAWGGLFERAGIPGSTPLAATQLPLTGRVSLKHDQVAPAASQLLHHLIICSPSATSEVRSANINLVRMLLQKWGSAVKLASSDFLQLLQPPQRPQNPHSTSSLPQPKRPRHVTGGSDYSGSGLRSSRHVPDHQVLVALKLLSSAFTFGQGKTMLQDDSFGDLWSTIRRLCDASSTVRLPPLGVTREVGRASSLMMSCLEGRQGLAADSQGNSILQLSEVENEVVGLVWAMFNSQGARMAHHIPAFLGSLALYRPSLLPRCLVPLVSVLPRLEPRNIAEALDLLVPVAGQLASHGLLQELLHEERYAVTAGAASAALQRRALKVLKPLLLLEPPENSRSNVQRLMFLFTLHQDPGCRQQLLDLLQSAWHLHPSWRSELRASLAVLLCDDDGEVRQAALKHWDAVLQRTVAKRMTELLNIFVDPLLHRTPAWRDRVQSRWPALAGLLILRLSQAHPDYSTVPLFTHSLAECKFQDQQVFTQAAATLNFMVHGVAGLAVADGLAAGMVRATQGDSGTVLWPTINLTLAPEASENLARLQRSAYHLHGSGKILAGTPASSASLASSSQVDVYDTMRGLGPGHSQIGTPNLSRRVVRHAPSSGYQLGLLKRRKEAMEVMRREARRKKVDVVRAYRTGELPDIQGLKALSFFGPLAQMVDRDAACAKAWLACTADLLVEVADTSSATAQKQVSMKKAMVMKSYFLGKNITEHKQTCQKDISASLKWIHEPILNRGHKLNVIKAS</sequence>
<feature type="region of interest" description="Disordered" evidence="1">
    <location>
        <begin position="1315"/>
        <end position="1352"/>
    </location>
</feature>
<evidence type="ECO:0000313" key="3">
    <source>
        <dbReference type="EMBL" id="GAX74142.1"/>
    </source>
</evidence>
<evidence type="ECO:0000313" key="4">
    <source>
        <dbReference type="Proteomes" id="UP000232323"/>
    </source>
</evidence>
<feature type="compositionally biased region" description="Polar residues" evidence="1">
    <location>
        <begin position="1127"/>
        <end position="1137"/>
    </location>
</feature>
<dbReference type="Pfam" id="PF08163">
    <property type="entry name" value="DNAPKcs_CC3"/>
    <property type="match status" value="1"/>
</dbReference>
<reference evidence="3 4" key="1">
    <citation type="submission" date="2017-08" db="EMBL/GenBank/DDBJ databases">
        <title>Acidophilic green algal genome provides insights into adaptation to an acidic environment.</title>
        <authorList>
            <person name="Hirooka S."/>
            <person name="Hirose Y."/>
            <person name="Kanesaki Y."/>
            <person name="Higuchi S."/>
            <person name="Fujiwara T."/>
            <person name="Onuma R."/>
            <person name="Era A."/>
            <person name="Ohbayashi R."/>
            <person name="Uzuka A."/>
            <person name="Nozaki H."/>
            <person name="Yoshikawa H."/>
            <person name="Miyagishima S.Y."/>
        </authorList>
    </citation>
    <scope>NUCLEOTIDE SEQUENCE [LARGE SCALE GENOMIC DNA]</scope>
    <source>
        <strain evidence="3 4">NIES-2499</strain>
    </source>
</reference>
<feature type="region of interest" description="Disordered" evidence="1">
    <location>
        <begin position="1122"/>
        <end position="1151"/>
    </location>
</feature>